<protein>
    <submittedName>
        <fullName evidence="2">Uncharacterized protein</fullName>
    </submittedName>
</protein>
<name>A0A383R834_PAEAL</name>
<feature type="transmembrane region" description="Helical" evidence="1">
    <location>
        <begin position="51"/>
        <end position="69"/>
    </location>
</feature>
<dbReference type="EMBL" id="LS992241">
    <property type="protein sequence ID" value="SYX83108.1"/>
    <property type="molecule type" value="Genomic_DNA"/>
</dbReference>
<evidence type="ECO:0000313" key="3">
    <source>
        <dbReference type="Proteomes" id="UP000304148"/>
    </source>
</evidence>
<dbReference type="InterPro" id="IPR025912">
    <property type="entry name" value="YrvL"/>
</dbReference>
<reference evidence="3" key="1">
    <citation type="submission" date="2018-08" db="EMBL/GenBank/DDBJ databases">
        <authorList>
            <person name="Chevrot R."/>
        </authorList>
    </citation>
    <scope>NUCLEOTIDE SEQUENCE [LARGE SCALE GENOMIC DNA]</scope>
</reference>
<gene>
    <name evidence="2" type="ORF">PBLR_11530</name>
</gene>
<dbReference type="AlphaFoldDB" id="A0A383R834"/>
<keyword evidence="1" id="KW-0472">Membrane</keyword>
<evidence type="ECO:0000256" key="1">
    <source>
        <dbReference type="SAM" id="Phobius"/>
    </source>
</evidence>
<organism evidence="2 3">
    <name type="scientific">Paenibacillus alvei</name>
    <name type="common">Bacillus alvei</name>
    <dbReference type="NCBI Taxonomy" id="44250"/>
    <lineage>
        <taxon>Bacteria</taxon>
        <taxon>Bacillati</taxon>
        <taxon>Bacillota</taxon>
        <taxon>Bacilli</taxon>
        <taxon>Bacillales</taxon>
        <taxon>Paenibacillaceae</taxon>
        <taxon>Paenibacillus</taxon>
    </lineage>
</organism>
<sequence>MMVSVKTKRNSEIMKKIVPIVVVSILLLFIVLGVAAFFQFFHIGIFEVLGIHYESWTSVFLFIGLSFVVRC</sequence>
<evidence type="ECO:0000313" key="2">
    <source>
        <dbReference type="EMBL" id="SYX83108.1"/>
    </source>
</evidence>
<proteinExistence type="predicted"/>
<accession>A0A383R834</accession>
<dbReference type="Pfam" id="PF14184">
    <property type="entry name" value="YrvL"/>
    <property type="match status" value="1"/>
</dbReference>
<feature type="transmembrane region" description="Helical" evidence="1">
    <location>
        <begin position="20"/>
        <end position="45"/>
    </location>
</feature>
<dbReference type="Proteomes" id="UP000304148">
    <property type="component" value="Chromosome"/>
</dbReference>
<keyword evidence="1" id="KW-1133">Transmembrane helix</keyword>
<keyword evidence="1" id="KW-0812">Transmembrane</keyword>